<accession>A0AAV4Y8Y5</accession>
<dbReference type="Proteomes" id="UP001054945">
    <property type="component" value="Unassembled WGS sequence"/>
</dbReference>
<organism evidence="1 2">
    <name type="scientific">Caerostris extrusa</name>
    <name type="common">Bark spider</name>
    <name type="synonym">Caerostris bankana</name>
    <dbReference type="NCBI Taxonomy" id="172846"/>
    <lineage>
        <taxon>Eukaryota</taxon>
        <taxon>Metazoa</taxon>
        <taxon>Ecdysozoa</taxon>
        <taxon>Arthropoda</taxon>
        <taxon>Chelicerata</taxon>
        <taxon>Arachnida</taxon>
        <taxon>Araneae</taxon>
        <taxon>Araneomorphae</taxon>
        <taxon>Entelegynae</taxon>
        <taxon>Araneoidea</taxon>
        <taxon>Araneidae</taxon>
        <taxon>Caerostris</taxon>
    </lineage>
</organism>
<protein>
    <submittedName>
        <fullName evidence="1">Uncharacterized protein</fullName>
    </submittedName>
</protein>
<sequence length="93" mass="10672">MPCNKEGRKRFLDWNPFIYSSWTCVVKLSSLAVTTGTEPRMDVPLSRGKGVDCDLWRLIFLSYSSNLVHLFLRMERGIKNIPGHQISDISDRA</sequence>
<evidence type="ECO:0000313" key="2">
    <source>
        <dbReference type="Proteomes" id="UP001054945"/>
    </source>
</evidence>
<evidence type="ECO:0000313" key="1">
    <source>
        <dbReference type="EMBL" id="GIZ03480.1"/>
    </source>
</evidence>
<keyword evidence="2" id="KW-1185">Reference proteome</keyword>
<reference evidence="1 2" key="1">
    <citation type="submission" date="2021-06" db="EMBL/GenBank/DDBJ databases">
        <title>Caerostris extrusa draft genome.</title>
        <authorList>
            <person name="Kono N."/>
            <person name="Arakawa K."/>
        </authorList>
    </citation>
    <scope>NUCLEOTIDE SEQUENCE [LARGE SCALE GENOMIC DNA]</scope>
</reference>
<proteinExistence type="predicted"/>
<comment type="caution">
    <text evidence="1">The sequence shown here is derived from an EMBL/GenBank/DDBJ whole genome shotgun (WGS) entry which is preliminary data.</text>
</comment>
<name>A0AAV4Y8Y5_CAEEX</name>
<dbReference type="EMBL" id="BPLR01001609">
    <property type="protein sequence ID" value="GIZ03480.1"/>
    <property type="molecule type" value="Genomic_DNA"/>
</dbReference>
<dbReference type="AlphaFoldDB" id="A0AAV4Y8Y5"/>
<gene>
    <name evidence="1" type="ORF">CEXT_764041</name>
</gene>